<sequence length="75" mass="8221">MKILAGNNIDSSKLNTTVDSIGSIIRAHIRVLKLTKKPSREEFLTIAKVAGLGILAIGIMGFLIYIVMVEIPKWV</sequence>
<dbReference type="Proteomes" id="UP000010866">
    <property type="component" value="Chromosome"/>
</dbReference>
<dbReference type="NCBIfam" id="NF006908">
    <property type="entry name" value="PRK09400.1-3"/>
    <property type="match status" value="1"/>
</dbReference>
<dbReference type="HAMAP" id="MF_00422">
    <property type="entry name" value="SecE"/>
    <property type="match status" value="1"/>
</dbReference>
<dbReference type="GO" id="GO:0012505">
    <property type="term" value="C:endomembrane system"/>
    <property type="evidence" value="ECO:0007669"/>
    <property type="project" value="UniProtKB-SubCell"/>
</dbReference>
<comment type="function">
    <text evidence="8">Essential subunit of the Sec protein translocation channel SecYEG. Clamps together the 2 halves of SecY. May contact the channel plug during translocation.</text>
</comment>
<dbReference type="InterPro" id="IPR001901">
    <property type="entry name" value="Translocase_SecE/Sec61-g"/>
</dbReference>
<dbReference type="InterPro" id="IPR023391">
    <property type="entry name" value="Prot_translocase_SecE_dom_sf"/>
</dbReference>
<keyword evidence="2 8" id="KW-0812">Transmembrane</keyword>
<dbReference type="GO" id="GO:0006605">
    <property type="term" value="P:protein targeting"/>
    <property type="evidence" value="ECO:0007669"/>
    <property type="project" value="UniProtKB-UniRule"/>
</dbReference>
<dbReference type="InterPro" id="IPR008158">
    <property type="entry name" value="Translocase_Sec61-g"/>
</dbReference>
<dbReference type="SUPFAM" id="SSF103456">
    <property type="entry name" value="Preprotein translocase SecE subunit"/>
    <property type="match status" value="1"/>
</dbReference>
<dbReference type="GO" id="GO:0065002">
    <property type="term" value="P:intracellular protein transmembrane transport"/>
    <property type="evidence" value="ECO:0007669"/>
    <property type="project" value="UniProtKB-UniRule"/>
</dbReference>
<keyword evidence="10" id="KW-1185">Reference proteome</keyword>
<dbReference type="GO" id="GO:0008320">
    <property type="term" value="F:protein transmembrane transporter activity"/>
    <property type="evidence" value="ECO:0007669"/>
    <property type="project" value="UniProtKB-UniRule"/>
</dbReference>
<keyword evidence="8" id="KW-1003">Cell membrane</keyword>
<keyword evidence="4 8" id="KW-1133">Transmembrane helix</keyword>
<evidence type="ECO:0000256" key="2">
    <source>
        <dbReference type="ARBA" id="ARBA00022692"/>
    </source>
</evidence>
<evidence type="ECO:0000313" key="10">
    <source>
        <dbReference type="Proteomes" id="UP000010866"/>
    </source>
</evidence>
<dbReference type="NCBIfam" id="TIGR00327">
    <property type="entry name" value="secE_euk_arch"/>
    <property type="match status" value="1"/>
</dbReference>
<dbReference type="Gene3D" id="1.20.5.820">
    <property type="entry name" value="Preprotein translocase SecE subunit"/>
    <property type="match status" value="1"/>
</dbReference>
<evidence type="ECO:0000256" key="6">
    <source>
        <dbReference type="ARBA" id="ARBA00023136"/>
    </source>
</evidence>
<reference evidence="10" key="1">
    <citation type="submission" date="2012-02" db="EMBL/GenBank/DDBJ databases">
        <title>Complete sequence of chromosome of Methanomethylovorans hollandica DSM 15978.</title>
        <authorList>
            <person name="Lucas S."/>
            <person name="Copeland A."/>
            <person name="Lapidus A."/>
            <person name="Glavina del Rio T."/>
            <person name="Dalin E."/>
            <person name="Tice H."/>
            <person name="Bruce D."/>
            <person name="Goodwin L."/>
            <person name="Pitluck S."/>
            <person name="Peters L."/>
            <person name="Mikhailova N."/>
            <person name="Held B."/>
            <person name="Kyrpides N."/>
            <person name="Mavromatis K."/>
            <person name="Ivanova N."/>
            <person name="Brettin T."/>
            <person name="Detter J.C."/>
            <person name="Han C."/>
            <person name="Larimer F."/>
            <person name="Land M."/>
            <person name="Hauser L."/>
            <person name="Markowitz V."/>
            <person name="Cheng J.-F."/>
            <person name="Hugenholtz P."/>
            <person name="Woyke T."/>
            <person name="Wu D."/>
            <person name="Spring S."/>
            <person name="Schroeder M."/>
            <person name="Brambilla E."/>
            <person name="Klenk H.-P."/>
            <person name="Eisen J.A."/>
        </authorList>
    </citation>
    <scope>NUCLEOTIDE SEQUENCE [LARGE SCALE GENOMIC DNA]</scope>
    <source>
        <strain evidence="10">DSM 15978 / NBRC 107637 / DMS1</strain>
    </source>
</reference>
<accession>L0KZG8</accession>
<evidence type="ECO:0000256" key="8">
    <source>
        <dbReference type="HAMAP-Rule" id="MF_00422"/>
    </source>
</evidence>
<organism evidence="9 10">
    <name type="scientific">Methanomethylovorans hollandica (strain DSM 15978 / NBRC 107637 / DMS1)</name>
    <dbReference type="NCBI Taxonomy" id="867904"/>
    <lineage>
        <taxon>Archaea</taxon>
        <taxon>Methanobacteriati</taxon>
        <taxon>Methanobacteriota</taxon>
        <taxon>Stenosarchaea group</taxon>
        <taxon>Methanomicrobia</taxon>
        <taxon>Methanosarcinales</taxon>
        <taxon>Methanosarcinaceae</taxon>
        <taxon>Methanomethylovorans</taxon>
    </lineage>
</organism>
<evidence type="ECO:0000256" key="1">
    <source>
        <dbReference type="ARBA" id="ARBA00022448"/>
    </source>
</evidence>
<protein>
    <recommendedName>
        <fullName evidence="8">Protein translocase subunit SecE</fullName>
    </recommendedName>
    <alternativeName>
        <fullName evidence="8">Protein transport protein Sec61 gamma subunit homolog</fullName>
    </alternativeName>
</protein>
<feature type="transmembrane region" description="Helical" evidence="8">
    <location>
        <begin position="43"/>
        <end position="68"/>
    </location>
</feature>
<evidence type="ECO:0000256" key="3">
    <source>
        <dbReference type="ARBA" id="ARBA00022927"/>
    </source>
</evidence>
<dbReference type="EMBL" id="CP003362">
    <property type="protein sequence ID" value="AGB50506.1"/>
    <property type="molecule type" value="Genomic_DNA"/>
</dbReference>
<dbReference type="Pfam" id="PF00584">
    <property type="entry name" value="SecE"/>
    <property type="match status" value="1"/>
</dbReference>
<evidence type="ECO:0000313" key="9">
    <source>
        <dbReference type="EMBL" id="AGB50506.1"/>
    </source>
</evidence>
<proteinExistence type="inferred from homology"/>
<dbReference type="GO" id="GO:0009306">
    <property type="term" value="P:protein secretion"/>
    <property type="evidence" value="ECO:0007669"/>
    <property type="project" value="UniProtKB-UniRule"/>
</dbReference>
<dbReference type="GO" id="GO:0005886">
    <property type="term" value="C:plasma membrane"/>
    <property type="evidence" value="ECO:0007669"/>
    <property type="project" value="UniProtKB-SubCell"/>
</dbReference>
<evidence type="ECO:0000256" key="4">
    <source>
        <dbReference type="ARBA" id="ARBA00022989"/>
    </source>
</evidence>
<keyword evidence="5 8" id="KW-0811">Translocation</keyword>
<keyword evidence="3 8" id="KW-0653">Protein transport</keyword>
<keyword evidence="6 8" id="KW-0472">Membrane</keyword>
<comment type="similarity">
    <text evidence="8">Belongs to the SecE/SEC61-gamma family.</text>
</comment>
<comment type="subcellular location">
    <subcellularLocation>
        <location evidence="8">Cell membrane</location>
        <topology evidence="8">Single-pass membrane protein</topology>
    </subcellularLocation>
    <subcellularLocation>
        <location evidence="7">Endomembrane system</location>
        <topology evidence="7">Single-pass membrane protein</topology>
    </subcellularLocation>
</comment>
<evidence type="ECO:0000256" key="7">
    <source>
        <dbReference type="ARBA" id="ARBA00037847"/>
    </source>
</evidence>
<keyword evidence="1 8" id="KW-0813">Transport</keyword>
<dbReference type="STRING" id="867904.Metho_2351"/>
<name>L0KZG8_METHD</name>
<dbReference type="HOGENOM" id="CLU_191921_2_1_2"/>
<dbReference type="KEGG" id="mhz:Metho_2351"/>
<evidence type="ECO:0000256" key="5">
    <source>
        <dbReference type="ARBA" id="ARBA00023010"/>
    </source>
</evidence>
<comment type="subunit">
    <text evidence="8">Component of the Sec protein translocase complex. Heterotrimer consisting of SecY (alpha), SecG (beta) and SecE (gamma) subunits. The heterotrimers can form oligomers, although 1 heterotrimer is thought to be able to translocate proteins. Interacts with the ribosome. May interact with SecDF, and other proteins may be involved.</text>
</comment>
<dbReference type="AlphaFoldDB" id="L0KZG8"/>
<gene>
    <name evidence="8" type="primary">secE</name>
    <name evidence="9" type="ordered locus">Metho_2351</name>
</gene>